<keyword evidence="1" id="KW-0175">Coiled coil</keyword>
<organism evidence="2 3">
    <name type="scientific">Selenomonas ruminantium</name>
    <dbReference type="NCBI Taxonomy" id="971"/>
    <lineage>
        <taxon>Bacteria</taxon>
        <taxon>Bacillati</taxon>
        <taxon>Bacillota</taxon>
        <taxon>Negativicutes</taxon>
        <taxon>Selenomonadales</taxon>
        <taxon>Selenomonadaceae</taxon>
        <taxon>Selenomonas</taxon>
    </lineage>
</organism>
<evidence type="ECO:0000313" key="3">
    <source>
        <dbReference type="Proteomes" id="UP000183639"/>
    </source>
</evidence>
<sequence length="151" mass="16770">MTDKQINLSPAEAQRMTRSIQALQKRLRDMHAQRDAINLALARVTPDNLGLALTQKKNLKALSTAYDKLTQETSCLDPLDAAQVLEEEYNYILTIGNVLETTRELKKTAHLHDSNREAIREGLVKFYDGLRAELAAAETAAKAKQGGAPLR</sequence>
<dbReference type="RefSeq" id="WP_075442126.1">
    <property type="nucleotide sequence ID" value="NZ_FOQK01000003.1"/>
</dbReference>
<dbReference type="EMBL" id="FOQK01000003">
    <property type="protein sequence ID" value="SFH72536.1"/>
    <property type="molecule type" value="Genomic_DNA"/>
</dbReference>
<protein>
    <submittedName>
        <fullName evidence="2">Uncharacterized protein</fullName>
    </submittedName>
</protein>
<gene>
    <name evidence="2" type="ORF">SAMN04487861_10369</name>
</gene>
<evidence type="ECO:0000256" key="1">
    <source>
        <dbReference type="SAM" id="Coils"/>
    </source>
</evidence>
<accession>A0A1I3CE00</accession>
<dbReference type="Proteomes" id="UP000183639">
    <property type="component" value="Unassembled WGS sequence"/>
</dbReference>
<dbReference type="OrthoDB" id="1665306at2"/>
<proteinExistence type="predicted"/>
<name>A0A1I3CE00_SELRU</name>
<reference evidence="2 3" key="1">
    <citation type="submission" date="2016-10" db="EMBL/GenBank/DDBJ databases">
        <authorList>
            <person name="de Groot N.N."/>
        </authorList>
    </citation>
    <scope>NUCLEOTIDE SEQUENCE [LARGE SCALE GENOMIC DNA]</scope>
    <source>
        <strain evidence="2 3">Z108</strain>
    </source>
</reference>
<evidence type="ECO:0000313" key="2">
    <source>
        <dbReference type="EMBL" id="SFH72536.1"/>
    </source>
</evidence>
<dbReference type="AlphaFoldDB" id="A0A1I3CE00"/>
<feature type="coiled-coil region" evidence="1">
    <location>
        <begin position="13"/>
        <end position="40"/>
    </location>
</feature>